<dbReference type="EMBL" id="CAMPGE010017698">
    <property type="protein sequence ID" value="CAI2376159.1"/>
    <property type="molecule type" value="Genomic_DNA"/>
</dbReference>
<dbReference type="AlphaFoldDB" id="A0AAD2D070"/>
<feature type="compositionally biased region" description="Basic residues" evidence="1">
    <location>
        <begin position="169"/>
        <end position="185"/>
    </location>
</feature>
<evidence type="ECO:0000313" key="2">
    <source>
        <dbReference type="EMBL" id="CAI2376159.1"/>
    </source>
</evidence>
<feature type="compositionally biased region" description="Polar residues" evidence="1">
    <location>
        <begin position="339"/>
        <end position="350"/>
    </location>
</feature>
<protein>
    <submittedName>
        <fullName evidence="2">Uncharacterized protein</fullName>
    </submittedName>
</protein>
<dbReference type="Proteomes" id="UP001295684">
    <property type="component" value="Unassembled WGS sequence"/>
</dbReference>
<comment type="caution">
    <text evidence="2">The sequence shown here is derived from an EMBL/GenBank/DDBJ whole genome shotgun (WGS) entry which is preliminary data.</text>
</comment>
<sequence>MARVSVDEFINIKDFVRMSIGIFNVLANAHNDNFDILTSFLNSQGINDGSLEFEKIMTLDKNTLGVDSFGTISSQGFWKSLKKELFQKVCTDQLSSLGFHSPGKSKKFDEPTISSIRKARAAVANTESSVSSRSVSKEKCGVFKRTRQFGKFINKSKNIYEDDGEKKSKQTLRKKKGFLGTKKHSCSSQRSLAHLEPKNQIINLTVSSNLSLPKKSQGKIVTPTGKTSRVPREMKTPSFGNNSGQDDHPSLYKDSHRREKGLEAVTSAERTMQERHQVSKEIEVATLKRMEKPGQAKISLCDSDKITTNDERILQYASLMGHKKIPHGMKKNSLEDTKTSIGSNGTSRGNIRNHQKLISKEDSKSFSEISKFETNKLPEIQLKEVPPANSQTSERNDMGNKQLMEQYSTEKERYVKYELANQESDKHFVPKPARDSIKDKREDYEHFIDRPLNSIYESNRSKQSNPTSLHSETNMKTQNIIGKEGIHEKASSAGKLQRKIVSKKGSDKKSKITPLITKEYKEDKIQGYDFVRNKIGKSNSFEGRYKSLQPLHDSSKELQSLKALQSNDKNSRYSRNLIQKKELMETTYDKKSMILIQNSELLDPQASKMTSMKTYTNELIRKDDSGSYLKKQPKYFKNMNMPASLPSHQTGAQPWPSKRYNNVHESNASLREDASRASSEMFNSDELVCSSGAAVSYNDHNLLEKEMEKNESSKMKQRNLNNRYSKGSSDGLTHLILTPEDRVRVKRFNSNENYTAVYRENIEENKLEDSSSVKPEYGRESSMRTITAMALPGKVLNKIMGYYGDQYVMNSLCKEIRNKIKTYTGIGVSSSIGLSKENGEHPEEADKEPFKISSTLRSDYDSQWCRDDWGNLILAIQNEELSPKDSIVLNLYFTFMGVDLSFENLQEELLQIMESTRENHHQHFDPDQHFTFNESNIEKIRELLISLNNESFMSSEVSQLGIFDVFTNIIIEALQFLEFIPS</sequence>
<name>A0AAD2D070_EUPCR</name>
<gene>
    <name evidence="2" type="ORF">ECRASSUSDP1_LOCUS17528</name>
</gene>
<evidence type="ECO:0000256" key="1">
    <source>
        <dbReference type="SAM" id="MobiDB-lite"/>
    </source>
</evidence>
<accession>A0AAD2D070</accession>
<keyword evidence="3" id="KW-1185">Reference proteome</keyword>
<feature type="region of interest" description="Disordered" evidence="1">
    <location>
        <begin position="163"/>
        <end position="185"/>
    </location>
</feature>
<reference evidence="2" key="1">
    <citation type="submission" date="2023-07" db="EMBL/GenBank/DDBJ databases">
        <authorList>
            <consortium name="AG Swart"/>
            <person name="Singh M."/>
            <person name="Singh A."/>
            <person name="Seah K."/>
            <person name="Emmerich C."/>
        </authorList>
    </citation>
    <scope>NUCLEOTIDE SEQUENCE</scope>
    <source>
        <strain evidence="2">DP1</strain>
    </source>
</reference>
<feature type="region of interest" description="Disordered" evidence="1">
    <location>
        <begin position="327"/>
        <end position="350"/>
    </location>
</feature>
<evidence type="ECO:0000313" key="3">
    <source>
        <dbReference type="Proteomes" id="UP001295684"/>
    </source>
</evidence>
<feature type="region of interest" description="Disordered" evidence="1">
    <location>
        <begin position="215"/>
        <end position="257"/>
    </location>
</feature>
<proteinExistence type="predicted"/>
<feature type="compositionally biased region" description="Basic and acidic residues" evidence="1">
    <location>
        <begin position="245"/>
        <end position="257"/>
    </location>
</feature>
<organism evidence="2 3">
    <name type="scientific">Euplotes crassus</name>
    <dbReference type="NCBI Taxonomy" id="5936"/>
    <lineage>
        <taxon>Eukaryota</taxon>
        <taxon>Sar</taxon>
        <taxon>Alveolata</taxon>
        <taxon>Ciliophora</taxon>
        <taxon>Intramacronucleata</taxon>
        <taxon>Spirotrichea</taxon>
        <taxon>Hypotrichia</taxon>
        <taxon>Euplotida</taxon>
        <taxon>Euplotidae</taxon>
        <taxon>Moneuplotes</taxon>
    </lineage>
</organism>